<accession>A0ABU6J574</accession>
<dbReference type="SUPFAM" id="SSF53474">
    <property type="entry name" value="alpha/beta-Hydrolases"/>
    <property type="match status" value="1"/>
</dbReference>
<dbReference type="InterPro" id="IPR029058">
    <property type="entry name" value="AB_hydrolase_fold"/>
</dbReference>
<dbReference type="Pfam" id="PF12146">
    <property type="entry name" value="Hydrolase_4"/>
    <property type="match status" value="1"/>
</dbReference>
<dbReference type="RefSeq" id="WP_326505516.1">
    <property type="nucleotide sequence ID" value="NZ_JAWIIV010000004.1"/>
</dbReference>
<reference evidence="2 3" key="1">
    <citation type="submission" date="2023-10" db="EMBL/GenBank/DDBJ databases">
        <title>Noviherbaspirillum sp. CPCC 100848 genome assembly.</title>
        <authorList>
            <person name="Li X.Y."/>
            <person name="Fang X.M."/>
        </authorList>
    </citation>
    <scope>NUCLEOTIDE SEQUENCE [LARGE SCALE GENOMIC DNA]</scope>
    <source>
        <strain evidence="2 3">CPCC 100848</strain>
    </source>
</reference>
<dbReference type="Proteomes" id="UP001352263">
    <property type="component" value="Unassembled WGS sequence"/>
</dbReference>
<gene>
    <name evidence="2" type="ORF">RY831_06510</name>
</gene>
<evidence type="ECO:0000259" key="1">
    <source>
        <dbReference type="Pfam" id="PF12146"/>
    </source>
</evidence>
<dbReference type="Gene3D" id="3.40.50.1820">
    <property type="entry name" value="alpha/beta hydrolase"/>
    <property type="match status" value="1"/>
</dbReference>
<name>A0ABU6J574_9BURK</name>
<dbReference type="InterPro" id="IPR022742">
    <property type="entry name" value="Hydrolase_4"/>
</dbReference>
<protein>
    <submittedName>
        <fullName evidence="2">Lysophospholipase</fullName>
    </submittedName>
</protein>
<dbReference type="PANTHER" id="PTHR11614">
    <property type="entry name" value="PHOSPHOLIPASE-RELATED"/>
    <property type="match status" value="1"/>
</dbReference>
<evidence type="ECO:0000313" key="2">
    <source>
        <dbReference type="EMBL" id="MEC4718790.1"/>
    </source>
</evidence>
<evidence type="ECO:0000313" key="3">
    <source>
        <dbReference type="Proteomes" id="UP001352263"/>
    </source>
</evidence>
<dbReference type="InterPro" id="IPR051044">
    <property type="entry name" value="MAG_DAG_Lipase"/>
</dbReference>
<comment type="caution">
    <text evidence="2">The sequence shown here is derived from an EMBL/GenBank/DDBJ whole genome shotgun (WGS) entry which is preliminary data.</text>
</comment>
<keyword evidence="3" id="KW-1185">Reference proteome</keyword>
<sequence>MQPSCQPSRLAASDGVSLFIADWKAPAASRRGGIVLMHGLGEHCGRYAHVAEFLASHGWMVRGYDHRGHGRSGGRRGDVPDREALLRDAVMVIQDFTQSCGSPPFLLGHSMGGLFAARLATAGLVPLRGLILSSPALAVRLSAAQRLLFKLLEATAPGLGISNGLQSRYLSHDAAVVQTYQNDKLVHARISARLLGAMLDAMAFTHSHAAALGIPVLLLVAGEDHLVDASGSDRFLASLPVHVASCHRYAGYYHELFNETGAARVFADLHRWLDAHASLDMKDTCPA</sequence>
<proteinExistence type="predicted"/>
<organism evidence="2 3">
    <name type="scientific">Noviherbaspirillum album</name>
    <dbReference type="NCBI Taxonomy" id="3080276"/>
    <lineage>
        <taxon>Bacteria</taxon>
        <taxon>Pseudomonadati</taxon>
        <taxon>Pseudomonadota</taxon>
        <taxon>Betaproteobacteria</taxon>
        <taxon>Burkholderiales</taxon>
        <taxon>Oxalobacteraceae</taxon>
        <taxon>Noviherbaspirillum</taxon>
    </lineage>
</organism>
<feature type="domain" description="Serine aminopeptidase S33" evidence="1">
    <location>
        <begin position="30"/>
        <end position="260"/>
    </location>
</feature>
<dbReference type="EMBL" id="JAWIIV010000004">
    <property type="protein sequence ID" value="MEC4718790.1"/>
    <property type="molecule type" value="Genomic_DNA"/>
</dbReference>